<accession>A0A9E7TIM9</accession>
<proteinExistence type="predicted"/>
<dbReference type="SUPFAM" id="SSF50998">
    <property type="entry name" value="Quinoprotein alcohol dehydrogenase-like"/>
    <property type="match status" value="1"/>
</dbReference>
<dbReference type="AlphaFoldDB" id="A0A9E7TIM9"/>
<gene>
    <name evidence="2" type="ORF">L6E24_00880</name>
</gene>
<keyword evidence="3" id="KW-1185">Reference proteome</keyword>
<dbReference type="InterPro" id="IPR015943">
    <property type="entry name" value="WD40/YVTN_repeat-like_dom_sf"/>
</dbReference>
<dbReference type="GeneID" id="74306205"/>
<evidence type="ECO:0000313" key="2">
    <source>
        <dbReference type="EMBL" id="UUX92713.1"/>
    </source>
</evidence>
<dbReference type="Proteomes" id="UP001060368">
    <property type="component" value="Chromosome"/>
</dbReference>
<feature type="compositionally biased region" description="Polar residues" evidence="1">
    <location>
        <begin position="313"/>
        <end position="325"/>
    </location>
</feature>
<evidence type="ECO:0000313" key="3">
    <source>
        <dbReference type="Proteomes" id="UP001060368"/>
    </source>
</evidence>
<sequence length="394" mass="42323">MKKYFFLFFSLLLILTIPSFAAAGNNAVSTDEIYFEKLWEVRTVPGTAEISISGDGETLAGGGTGGFFCCDNKGSILWTKELGLSDNAAVSDDSRKILSGGVSLNLFDHDGSSLFRKNYGYVIRSVAISHEGNLLYFATDNQDLNIYNTTDETEVSFDAGYDLDSVAVSEDGNYIAGGSSIGDLIFMDEEGNNIWTRKSHSGKPVIDLDLSSKGDFIVYTVDDTLNALSRTGNIRWNKLIAGAKGVALSADGSYTAVAHDGHVSVFNRNGDLLTDIPGVNGVKDLSFSDDGEYLAFCTDDTSGLFRMITKESSGVTGSDYSSDNTEGLDISESRDYSEIPPEGGNKDKPLFSDVRNTAGAERTENPEQSGNPVIALTGILLSLLIAGYISGRDW</sequence>
<dbReference type="EMBL" id="CP096115">
    <property type="protein sequence ID" value="UUX92713.1"/>
    <property type="molecule type" value="Genomic_DNA"/>
</dbReference>
<dbReference type="InterPro" id="IPR011047">
    <property type="entry name" value="Quinoprotein_ADH-like_sf"/>
</dbReference>
<name>A0A9E7TIM9_9EURY</name>
<dbReference type="Gene3D" id="2.130.10.10">
    <property type="entry name" value="YVTN repeat-like/Quinoprotein amine dehydrogenase"/>
    <property type="match status" value="1"/>
</dbReference>
<reference evidence="2" key="1">
    <citation type="submission" date="2022-04" db="EMBL/GenBank/DDBJ databases">
        <title>Complete genome of Methanoplanus endosymbiosus DSM 3599.</title>
        <authorList>
            <person name="Chen S.-C."/>
            <person name="You Y.-T."/>
            <person name="Zhou Y.-Z."/>
            <person name="Lai M.-C."/>
        </authorList>
    </citation>
    <scope>NUCLEOTIDE SEQUENCE</scope>
    <source>
        <strain evidence="2">DSM 3599</strain>
    </source>
</reference>
<evidence type="ECO:0000256" key="1">
    <source>
        <dbReference type="SAM" id="MobiDB-lite"/>
    </source>
</evidence>
<feature type="region of interest" description="Disordered" evidence="1">
    <location>
        <begin position="313"/>
        <end position="371"/>
    </location>
</feature>
<protein>
    <submittedName>
        <fullName evidence="2">Uncharacterized protein</fullName>
    </submittedName>
</protein>
<organism evidence="2 3">
    <name type="scientific">Methanoplanus endosymbiosus</name>
    <dbReference type="NCBI Taxonomy" id="33865"/>
    <lineage>
        <taxon>Archaea</taxon>
        <taxon>Methanobacteriati</taxon>
        <taxon>Methanobacteriota</taxon>
        <taxon>Stenosarchaea group</taxon>
        <taxon>Methanomicrobia</taxon>
        <taxon>Methanomicrobiales</taxon>
        <taxon>Methanomicrobiaceae</taxon>
        <taxon>Methanoplanus</taxon>
    </lineage>
</organism>
<dbReference type="KEGG" id="mend:L6E24_00880"/>
<dbReference type="RefSeq" id="WP_257742857.1">
    <property type="nucleotide sequence ID" value="NZ_CP096115.1"/>
</dbReference>